<dbReference type="InterPro" id="IPR043129">
    <property type="entry name" value="ATPase_NBD"/>
</dbReference>
<dbReference type="InterPro" id="IPR002731">
    <property type="entry name" value="ATPase_BadF"/>
</dbReference>
<dbReference type="InterPro" id="IPR051805">
    <property type="entry name" value="Dehydratase_Activator_Redct"/>
</dbReference>
<dbReference type="Pfam" id="PF01869">
    <property type="entry name" value="BcrAD_BadFG"/>
    <property type="match status" value="1"/>
</dbReference>
<name>A0A1B7LF97_9FIRM</name>
<dbReference type="NCBIfam" id="TIGR00241">
    <property type="entry name" value="CoA_E_activ"/>
    <property type="match status" value="1"/>
</dbReference>
<keyword evidence="7" id="KW-1185">Reference proteome</keyword>
<feature type="domain" description="ATPase BadF/BadG/BcrA/BcrD type" evidence="5">
    <location>
        <begin position="4"/>
        <end position="251"/>
    </location>
</feature>
<evidence type="ECO:0000256" key="2">
    <source>
        <dbReference type="ARBA" id="ARBA00022723"/>
    </source>
</evidence>
<evidence type="ECO:0000313" key="6">
    <source>
        <dbReference type="EMBL" id="OAT82243.1"/>
    </source>
</evidence>
<dbReference type="InterPro" id="IPR008275">
    <property type="entry name" value="CoA_E_activase_dom"/>
</dbReference>
<gene>
    <name evidence="6" type="ORF">A6M21_08740</name>
</gene>
<evidence type="ECO:0000259" key="5">
    <source>
        <dbReference type="Pfam" id="PF01869"/>
    </source>
</evidence>
<dbReference type="Proteomes" id="UP000078532">
    <property type="component" value="Unassembled WGS sequence"/>
</dbReference>
<proteinExistence type="predicted"/>
<evidence type="ECO:0000256" key="3">
    <source>
        <dbReference type="ARBA" id="ARBA00023004"/>
    </source>
</evidence>
<comment type="cofactor">
    <cofactor evidence="1">
        <name>[4Fe-4S] cluster</name>
        <dbReference type="ChEBI" id="CHEBI:49883"/>
    </cofactor>
</comment>
<dbReference type="AlphaFoldDB" id="A0A1B7LF97"/>
<dbReference type="RefSeq" id="WP_066667686.1">
    <property type="nucleotide sequence ID" value="NZ_LYVF01000137.1"/>
</dbReference>
<dbReference type="EMBL" id="LYVF01000137">
    <property type="protein sequence ID" value="OAT82243.1"/>
    <property type="molecule type" value="Genomic_DNA"/>
</dbReference>
<dbReference type="OrthoDB" id="9778513at2"/>
<keyword evidence="3" id="KW-0408">Iron</keyword>
<keyword evidence="2" id="KW-0479">Metal-binding</keyword>
<comment type="caution">
    <text evidence="6">The sequence shown here is derived from an EMBL/GenBank/DDBJ whole genome shotgun (WGS) entry which is preliminary data.</text>
</comment>
<dbReference type="CDD" id="cd24109">
    <property type="entry name" value="ASKHA_NBD_YjiL-like"/>
    <property type="match status" value="1"/>
</dbReference>
<dbReference type="PANTHER" id="PTHR32329">
    <property type="entry name" value="BIFUNCTIONAL PROTEIN [INCLUDES 2-HYDROXYACYL-COA DEHYDRATASE (N-TER) AND ITS ACTIVATOR DOMAIN (C_TERM)-RELATED"/>
    <property type="match status" value="1"/>
</dbReference>
<evidence type="ECO:0000313" key="7">
    <source>
        <dbReference type="Proteomes" id="UP000078532"/>
    </source>
</evidence>
<protein>
    <submittedName>
        <fullName evidence="6">2-hydroxyglutaryl-CoA dehydratase</fullName>
    </submittedName>
</protein>
<dbReference type="STRING" id="1838280.A6M21_08740"/>
<dbReference type="GO" id="GO:0046872">
    <property type="term" value="F:metal ion binding"/>
    <property type="evidence" value="ECO:0007669"/>
    <property type="project" value="UniProtKB-KW"/>
</dbReference>
<dbReference type="PANTHER" id="PTHR32329:SF5">
    <property type="entry name" value="ACTIVATOR OF 2-HYDROXYACYL-COA DEHYDRATASE"/>
    <property type="match status" value="1"/>
</dbReference>
<dbReference type="Gene3D" id="3.30.420.40">
    <property type="match status" value="2"/>
</dbReference>
<evidence type="ECO:0000256" key="4">
    <source>
        <dbReference type="ARBA" id="ARBA00023014"/>
    </source>
</evidence>
<sequence>MYCGIDLGSRSVKVVLMTPAGGREFYKFDTISFYREHGRLEEGQLAVDLSSLLPGHGRFEAVVSTGYGRQTVALKGARAIPEIKAHVLGAVFATGREDFTLLDLGGQDSKVALVRGGRLIDFQTNDKCAASTGRYLENMAAVLNIDLAELSRHYRDPVELTATCAIFGETELIGRVVEGYPLPALAAGVNYTIFKRIRPMLTRLASDTLVFTGGVAQNGALRQILSSEMGVEVVVPERPQFTGATGCCLEARNRTGVRR</sequence>
<dbReference type="SUPFAM" id="SSF53067">
    <property type="entry name" value="Actin-like ATPase domain"/>
    <property type="match status" value="1"/>
</dbReference>
<evidence type="ECO:0000256" key="1">
    <source>
        <dbReference type="ARBA" id="ARBA00001966"/>
    </source>
</evidence>
<accession>A0A1B7LF97</accession>
<organism evidence="6 7">
    <name type="scientific">Desulfotomaculum copahuensis</name>
    <dbReference type="NCBI Taxonomy" id="1838280"/>
    <lineage>
        <taxon>Bacteria</taxon>
        <taxon>Bacillati</taxon>
        <taxon>Bacillota</taxon>
        <taxon>Clostridia</taxon>
        <taxon>Eubacteriales</taxon>
        <taxon>Desulfotomaculaceae</taxon>
        <taxon>Desulfotomaculum</taxon>
    </lineage>
</organism>
<keyword evidence="4" id="KW-0411">Iron-sulfur</keyword>
<reference evidence="6 7" key="1">
    <citation type="submission" date="2016-04" db="EMBL/GenBank/DDBJ databases">
        <authorList>
            <person name="Evans L.H."/>
            <person name="Alamgir A."/>
            <person name="Owens N."/>
            <person name="Weber N.D."/>
            <person name="Virtaneva K."/>
            <person name="Barbian K."/>
            <person name="Babar A."/>
            <person name="Rosenke K."/>
        </authorList>
    </citation>
    <scope>NUCLEOTIDE SEQUENCE [LARGE SCALE GENOMIC DNA]</scope>
    <source>
        <strain evidence="6 7">LMa1</strain>
    </source>
</reference>
<dbReference type="GO" id="GO:0051536">
    <property type="term" value="F:iron-sulfur cluster binding"/>
    <property type="evidence" value="ECO:0007669"/>
    <property type="project" value="UniProtKB-KW"/>
</dbReference>